<accession>A0A4Y3NJ38</accession>
<name>A0A4Y3NJ38_PAEAU</name>
<keyword evidence="2" id="KW-0812">Transmembrane</keyword>
<gene>
    <name evidence="3" type="ORF">AAU01_37220</name>
</gene>
<evidence type="ECO:0008006" key="5">
    <source>
        <dbReference type="Google" id="ProtNLM"/>
    </source>
</evidence>
<dbReference type="EMBL" id="BJMD01000030">
    <property type="protein sequence ID" value="GEB20967.1"/>
    <property type="molecule type" value="Genomic_DNA"/>
</dbReference>
<evidence type="ECO:0000313" key="4">
    <source>
        <dbReference type="Proteomes" id="UP000317715"/>
    </source>
</evidence>
<sequence>MDASGAGQRIPGHVVALPKLHEGTERGTTVSNPQQPNQPDPNYPAQSNHPGQNPPPIPPGPGYPPQTGASPQWQQPPSSASSQGSPQYAAPGTEPYTQNPYPQGSNAYAQGQNQPGPYQQPGQYQSGPYGQQPRKKSRKLLWIILGVVAGVIVLAVVGVLLLVNLVGNATSKARSLADEFTNLVVSGQTEQAYDNYLSQPLKDELDKESFLEGIASLNLDSSCKPNYNSVNVNSDNGNNKASLAGTLQCEGKTIDLQYIFEGTDDLKMSSIRLRP</sequence>
<keyword evidence="2" id="KW-0472">Membrane</keyword>
<proteinExistence type="predicted"/>
<protein>
    <recommendedName>
        <fullName evidence="5">DUF4333 domain-containing protein</fullName>
    </recommendedName>
</protein>
<feature type="compositionally biased region" description="Low complexity" evidence="1">
    <location>
        <begin position="69"/>
        <end position="91"/>
    </location>
</feature>
<organism evidence="3 4">
    <name type="scientific">Paenarthrobacter aurescens</name>
    <name type="common">Arthrobacter aurescens</name>
    <dbReference type="NCBI Taxonomy" id="43663"/>
    <lineage>
        <taxon>Bacteria</taxon>
        <taxon>Bacillati</taxon>
        <taxon>Actinomycetota</taxon>
        <taxon>Actinomycetes</taxon>
        <taxon>Micrococcales</taxon>
        <taxon>Micrococcaceae</taxon>
        <taxon>Paenarthrobacter</taxon>
    </lineage>
</organism>
<feature type="region of interest" description="Disordered" evidence="1">
    <location>
        <begin position="1"/>
        <end position="132"/>
    </location>
</feature>
<evidence type="ECO:0000256" key="1">
    <source>
        <dbReference type="SAM" id="MobiDB-lite"/>
    </source>
</evidence>
<feature type="compositionally biased region" description="Pro residues" evidence="1">
    <location>
        <begin position="52"/>
        <end position="64"/>
    </location>
</feature>
<feature type="compositionally biased region" description="Polar residues" evidence="1">
    <location>
        <begin position="95"/>
        <end position="109"/>
    </location>
</feature>
<feature type="transmembrane region" description="Helical" evidence="2">
    <location>
        <begin position="140"/>
        <end position="166"/>
    </location>
</feature>
<dbReference type="AlphaFoldDB" id="A0A4Y3NJ38"/>
<dbReference type="Proteomes" id="UP000317715">
    <property type="component" value="Unassembled WGS sequence"/>
</dbReference>
<evidence type="ECO:0000256" key="2">
    <source>
        <dbReference type="SAM" id="Phobius"/>
    </source>
</evidence>
<comment type="caution">
    <text evidence="3">The sequence shown here is derived from an EMBL/GenBank/DDBJ whole genome shotgun (WGS) entry which is preliminary data.</text>
</comment>
<keyword evidence="4" id="KW-1185">Reference proteome</keyword>
<evidence type="ECO:0000313" key="3">
    <source>
        <dbReference type="EMBL" id="GEB20967.1"/>
    </source>
</evidence>
<reference evidence="3 4" key="1">
    <citation type="submission" date="2019-06" db="EMBL/GenBank/DDBJ databases">
        <title>Whole genome shotgun sequence of Paenarthrobacter aurescens NBRC 12136.</title>
        <authorList>
            <person name="Hosoyama A."/>
            <person name="Uohara A."/>
            <person name="Ohji S."/>
            <person name="Ichikawa N."/>
        </authorList>
    </citation>
    <scope>NUCLEOTIDE SEQUENCE [LARGE SCALE GENOMIC DNA]</scope>
    <source>
        <strain evidence="3 4">NBRC 12136</strain>
    </source>
</reference>
<feature type="compositionally biased region" description="Low complexity" evidence="1">
    <location>
        <begin position="110"/>
        <end position="132"/>
    </location>
</feature>
<keyword evidence="2" id="KW-1133">Transmembrane helix</keyword>